<dbReference type="EMBL" id="CAKKLH010000068">
    <property type="protein sequence ID" value="CAH0101947.1"/>
    <property type="molecule type" value="Genomic_DNA"/>
</dbReference>
<dbReference type="InterPro" id="IPR008428">
    <property type="entry name" value="Chond_GalNAc"/>
</dbReference>
<dbReference type="GO" id="GO:0032580">
    <property type="term" value="C:Golgi cisterna membrane"/>
    <property type="evidence" value="ECO:0007669"/>
    <property type="project" value="UniProtKB-SubCell"/>
</dbReference>
<keyword evidence="7 10" id="KW-0333">Golgi apparatus</keyword>
<name>A0A8J2RH32_9CRUS</name>
<dbReference type="PANTHER" id="PTHR12369">
    <property type="entry name" value="CHONDROITIN SYNTHASE"/>
    <property type="match status" value="1"/>
</dbReference>
<gene>
    <name evidence="11" type="ORF">DGAL_LOCUS4319</name>
</gene>
<dbReference type="SUPFAM" id="SSF53448">
    <property type="entry name" value="Nucleotide-diphospho-sugar transferases"/>
    <property type="match status" value="1"/>
</dbReference>
<evidence type="ECO:0000256" key="1">
    <source>
        <dbReference type="ARBA" id="ARBA00004447"/>
    </source>
</evidence>
<dbReference type="InterPro" id="IPR051227">
    <property type="entry name" value="CS_glycosyltransferase"/>
</dbReference>
<evidence type="ECO:0000313" key="12">
    <source>
        <dbReference type="Proteomes" id="UP000789390"/>
    </source>
</evidence>
<evidence type="ECO:0000256" key="5">
    <source>
        <dbReference type="ARBA" id="ARBA00022968"/>
    </source>
</evidence>
<evidence type="ECO:0000256" key="8">
    <source>
        <dbReference type="ARBA" id="ARBA00023136"/>
    </source>
</evidence>
<dbReference type="Pfam" id="PF05679">
    <property type="entry name" value="CHGN"/>
    <property type="match status" value="1"/>
</dbReference>
<keyword evidence="12" id="KW-1185">Reference proteome</keyword>
<keyword evidence="4 10" id="KW-0812">Transmembrane</keyword>
<keyword evidence="3 10" id="KW-0808">Transferase</keyword>
<proteinExistence type="inferred from homology"/>
<evidence type="ECO:0000256" key="10">
    <source>
        <dbReference type="RuleBase" id="RU364016"/>
    </source>
</evidence>
<evidence type="ECO:0000256" key="3">
    <source>
        <dbReference type="ARBA" id="ARBA00022679"/>
    </source>
</evidence>
<keyword evidence="6 10" id="KW-1133">Transmembrane helix</keyword>
<dbReference type="OrthoDB" id="431432at2759"/>
<dbReference type="PANTHER" id="PTHR12369:SF11">
    <property type="entry name" value="HEXOSYLTRANSFERASE"/>
    <property type="match status" value="1"/>
</dbReference>
<evidence type="ECO:0000256" key="6">
    <source>
        <dbReference type="ARBA" id="ARBA00022989"/>
    </source>
</evidence>
<evidence type="ECO:0000256" key="7">
    <source>
        <dbReference type="ARBA" id="ARBA00023034"/>
    </source>
</evidence>
<comment type="caution">
    <text evidence="11">The sequence shown here is derived from an EMBL/GenBank/DDBJ whole genome shotgun (WGS) entry which is preliminary data.</text>
</comment>
<reference evidence="11" key="1">
    <citation type="submission" date="2021-11" db="EMBL/GenBank/DDBJ databases">
        <authorList>
            <person name="Schell T."/>
        </authorList>
    </citation>
    <scope>NUCLEOTIDE SEQUENCE</scope>
    <source>
        <strain evidence="11">M5</strain>
    </source>
</reference>
<dbReference type="FunFam" id="3.90.550.50:FF:000004">
    <property type="entry name" value="Hexosyltransferase"/>
    <property type="match status" value="1"/>
</dbReference>
<evidence type="ECO:0000313" key="11">
    <source>
        <dbReference type="EMBL" id="CAH0101947.1"/>
    </source>
</evidence>
<dbReference type="Proteomes" id="UP000789390">
    <property type="component" value="Unassembled WGS sequence"/>
</dbReference>
<evidence type="ECO:0000256" key="9">
    <source>
        <dbReference type="ARBA" id="ARBA00023180"/>
    </source>
</evidence>
<dbReference type="EC" id="2.4.1.-" evidence="10"/>
<keyword evidence="8 10" id="KW-0472">Membrane</keyword>
<accession>A0A8J2RH32</accession>
<keyword evidence="5 10" id="KW-0735">Signal-anchor</keyword>
<protein>
    <recommendedName>
        <fullName evidence="10">Hexosyltransferase</fullName>
        <ecNumber evidence="10">2.4.1.-</ecNumber>
    </recommendedName>
</protein>
<organism evidence="11 12">
    <name type="scientific">Daphnia galeata</name>
    <dbReference type="NCBI Taxonomy" id="27404"/>
    <lineage>
        <taxon>Eukaryota</taxon>
        <taxon>Metazoa</taxon>
        <taxon>Ecdysozoa</taxon>
        <taxon>Arthropoda</taxon>
        <taxon>Crustacea</taxon>
        <taxon>Branchiopoda</taxon>
        <taxon>Diplostraca</taxon>
        <taxon>Cladocera</taxon>
        <taxon>Anomopoda</taxon>
        <taxon>Daphniidae</taxon>
        <taxon>Daphnia</taxon>
    </lineage>
</organism>
<feature type="transmembrane region" description="Helical" evidence="10">
    <location>
        <begin position="34"/>
        <end position="54"/>
    </location>
</feature>
<dbReference type="Gene3D" id="3.90.550.50">
    <property type="match status" value="1"/>
</dbReference>
<comment type="subcellular location">
    <subcellularLocation>
        <location evidence="1 10">Golgi apparatus</location>
        <location evidence="1 10">Golgi stack membrane</location>
        <topology evidence="1 10">Single-pass type II membrane protein</topology>
    </subcellularLocation>
</comment>
<evidence type="ECO:0000256" key="2">
    <source>
        <dbReference type="ARBA" id="ARBA00009239"/>
    </source>
</evidence>
<comment type="similarity">
    <text evidence="2 10">Belongs to the chondroitin N-acetylgalactosaminyltransferase family.</text>
</comment>
<dbReference type="Gene3D" id="3.90.550.10">
    <property type="entry name" value="Spore Coat Polysaccharide Biosynthesis Protein SpsA, Chain A"/>
    <property type="match status" value="1"/>
</dbReference>
<dbReference type="InterPro" id="IPR029044">
    <property type="entry name" value="Nucleotide-diphossugar_trans"/>
</dbReference>
<dbReference type="GO" id="GO:0047238">
    <property type="term" value="F:glucuronosyl-N-acetylgalactosaminyl-proteoglycan 4-beta-N-acetylgalactosaminyltransferase activity"/>
    <property type="evidence" value="ECO:0007669"/>
    <property type="project" value="TreeGrafter"/>
</dbReference>
<evidence type="ECO:0000256" key="4">
    <source>
        <dbReference type="ARBA" id="ARBA00022692"/>
    </source>
</evidence>
<sequence>MFYKPRPGPGGSHNGGMMNGFHAKSFHKRVWTRWSLIVKFLFGLIVGIILASQLQSLLISSSACVPYKLSPVHRKLKVNNIQERTEVETRNRQLLLVGVMTADKYIGTRAKAVYETWGSRVPGKLLFFTSDSQNTTDDLPVVRLKGVDDSYPPQKKSFMMLKYMYENYGDKFEWFMRADDDVFVKTERLEIFLKNINSSQPRFIGQAGKGIAEEFGLLSLEYDENYCMGGPGMIFSHVTLSRVAPNVKDCLKNLYTTHEDVELGRCVQRFAGIPCTWSYEMQNIFHHSSSGRAAFTGPLKSREVHRAITLHPIKEHAHMYRLNNFLQGVSIREQIYEGLKIRREMANSVEQLRKRLGPSWEQSSSDINDLESLGLAPSLNKFVPQDESDILTWNFLARSVDSTETVNPRRAIDAPLREGVEDVIREVMEGINAMSKERGRVIDFKELLYGYYRINPRLGVDYILDLLLVYKKYRGRKMIFPVRRHAYLQQAFGSLQLRRSPPLVAQDSSNRIHFILPLSGRLVIFQRFMNNFQRVCVETDENVRLVIVLYPTMESDDPSDEIKSFVESFQKRTKGRTLQVELIERKEAFARAAALETGKSSCQLDDDCLLAFIDVDMVFTEKTLDRIRSHTIRGRQVYFPIVFSQFDPSFGAPLASSMDTEIPDDVFEIDDDRGYWRFYGFGIVSVYRSDLERVGGMNTSIHGWGQEDVDLYDRTVACPDLAVFRAPDPDLVHVFHPIACDDSKLTDKQKKMCVGTRAGTYASQRRLARYWIEHHAYPGG</sequence>
<keyword evidence="9" id="KW-0325">Glycoprotein</keyword>
<dbReference type="AlphaFoldDB" id="A0A8J2RH32"/>